<dbReference type="Gene3D" id="3.40.630.30">
    <property type="match status" value="1"/>
</dbReference>
<comment type="caution">
    <text evidence="5">The sequence shown here is derived from an EMBL/GenBank/DDBJ whole genome shotgun (WGS) entry which is preliminary data.</text>
</comment>
<evidence type="ECO:0000256" key="4">
    <source>
        <dbReference type="ARBA" id="ARBA00023315"/>
    </source>
</evidence>
<dbReference type="SUPFAM" id="SSF55729">
    <property type="entry name" value="Acyl-CoA N-acyltransferases (Nat)"/>
    <property type="match status" value="1"/>
</dbReference>
<gene>
    <name evidence="5" type="ORF">J2W69_004081</name>
</gene>
<comment type="similarity">
    <text evidence="1">Belongs to the acetyltransferase family. GNAT subfamily.</text>
</comment>
<keyword evidence="4" id="KW-0012">Acyltransferase</keyword>
<dbReference type="PANTHER" id="PTHR36449:SF1">
    <property type="entry name" value="ACETYLTRANSFERASE"/>
    <property type="match status" value="1"/>
</dbReference>
<accession>A0ABU1W5T1</accession>
<keyword evidence="6" id="KW-1185">Reference proteome</keyword>
<dbReference type="InterPro" id="IPR016181">
    <property type="entry name" value="Acyl_CoA_acyltransferase"/>
</dbReference>
<protein>
    <recommendedName>
        <fullName evidence="7">Acetyltransferase</fullName>
    </recommendedName>
</protein>
<name>A0ABU1W5T1_9GAMM</name>
<sequence length="176" mass="20095">MLEELGEEPTTRLLSLFSCPRNPDVENFLKQKSIAFEKTHNARTRLILDEQGSILAYFSVSFKELVLESAALNKSQVKRLDGFNKNAERIRAFLIGQLGKNFSVQNNRITLADILAEIYSIIHDARELVGGRVIILECENNPALIQLYRDHGFTLIETTDDDKTELRTMYIHIANQ</sequence>
<evidence type="ECO:0000256" key="2">
    <source>
        <dbReference type="ARBA" id="ARBA00022649"/>
    </source>
</evidence>
<dbReference type="EMBL" id="JAVDWR010000033">
    <property type="protein sequence ID" value="MDR7123098.1"/>
    <property type="molecule type" value="Genomic_DNA"/>
</dbReference>
<dbReference type="PANTHER" id="PTHR36449">
    <property type="entry name" value="ACETYLTRANSFERASE-RELATED"/>
    <property type="match status" value="1"/>
</dbReference>
<reference evidence="5 6" key="1">
    <citation type="submission" date="2023-07" db="EMBL/GenBank/DDBJ databases">
        <title>Sorghum-associated microbial communities from plants grown in Nebraska, USA.</title>
        <authorList>
            <person name="Schachtman D."/>
        </authorList>
    </citation>
    <scope>NUCLEOTIDE SEQUENCE [LARGE SCALE GENOMIC DNA]</scope>
    <source>
        <strain evidence="5 6">4138</strain>
    </source>
</reference>
<evidence type="ECO:0000256" key="3">
    <source>
        <dbReference type="ARBA" id="ARBA00022679"/>
    </source>
</evidence>
<evidence type="ECO:0000256" key="1">
    <source>
        <dbReference type="ARBA" id="ARBA00009342"/>
    </source>
</evidence>
<evidence type="ECO:0000313" key="6">
    <source>
        <dbReference type="Proteomes" id="UP001257909"/>
    </source>
</evidence>
<dbReference type="Proteomes" id="UP001257909">
    <property type="component" value="Unassembled WGS sequence"/>
</dbReference>
<evidence type="ECO:0000313" key="5">
    <source>
        <dbReference type="EMBL" id="MDR7123098.1"/>
    </source>
</evidence>
<evidence type="ECO:0008006" key="7">
    <source>
        <dbReference type="Google" id="ProtNLM"/>
    </source>
</evidence>
<organism evidence="5 6">
    <name type="scientific">Rheinheimera soli</name>
    <dbReference type="NCBI Taxonomy" id="443616"/>
    <lineage>
        <taxon>Bacteria</taxon>
        <taxon>Pseudomonadati</taxon>
        <taxon>Pseudomonadota</taxon>
        <taxon>Gammaproteobacteria</taxon>
        <taxon>Chromatiales</taxon>
        <taxon>Chromatiaceae</taxon>
        <taxon>Rheinheimera</taxon>
    </lineage>
</organism>
<keyword evidence="2" id="KW-1277">Toxin-antitoxin system</keyword>
<keyword evidence="3" id="KW-0808">Transferase</keyword>
<dbReference type="RefSeq" id="WP_310281946.1">
    <property type="nucleotide sequence ID" value="NZ_JAVDWR010000033.1"/>
</dbReference>
<proteinExistence type="inferred from homology"/>